<keyword evidence="6" id="KW-1185">Reference proteome</keyword>
<sequence length="223" mass="25505">MNNDYNPQPLDYIELPEAEMIKRAEGFYRDIKKRRSVRDFSDKQVPDAVIQQALLAAGTAPNGANMQPWHFVVVKNPDIKKQIREAAEEEEREFYSNKAPEEWLDALSHLGTDADKPFLERASHLIVIFLQKFTYDDQGQKLKHYYTSESVGIASGFLINALHQAGVATLTHTPSPMKFLNQILKRPKDERPYMILVAGYPEDNCQVPSIEKKPLEEIATFLD</sequence>
<dbReference type="Proteomes" id="UP001595710">
    <property type="component" value="Unassembled WGS sequence"/>
</dbReference>
<dbReference type="RefSeq" id="WP_290282798.1">
    <property type="nucleotide sequence ID" value="NZ_JAUFQI010000001.1"/>
</dbReference>
<evidence type="ECO:0000259" key="4">
    <source>
        <dbReference type="Pfam" id="PF00881"/>
    </source>
</evidence>
<organism evidence="5 6">
    <name type="scientific">Reinekea marina</name>
    <dbReference type="NCBI Taxonomy" id="1310421"/>
    <lineage>
        <taxon>Bacteria</taxon>
        <taxon>Pseudomonadati</taxon>
        <taxon>Pseudomonadota</taxon>
        <taxon>Gammaproteobacteria</taxon>
        <taxon>Oceanospirillales</taxon>
        <taxon>Saccharospirillaceae</taxon>
        <taxon>Reinekea</taxon>
    </lineage>
</organism>
<dbReference type="Pfam" id="PF00881">
    <property type="entry name" value="Nitroreductase"/>
    <property type="match status" value="1"/>
</dbReference>
<proteinExistence type="predicted"/>
<evidence type="ECO:0000256" key="2">
    <source>
        <dbReference type="ARBA" id="ARBA00022643"/>
    </source>
</evidence>
<evidence type="ECO:0000256" key="3">
    <source>
        <dbReference type="ARBA" id="ARBA00023002"/>
    </source>
</evidence>
<dbReference type="Gene3D" id="3.40.109.10">
    <property type="entry name" value="NADH Oxidase"/>
    <property type="match status" value="1"/>
</dbReference>
<dbReference type="InterPro" id="IPR029479">
    <property type="entry name" value="Nitroreductase"/>
</dbReference>
<evidence type="ECO:0000313" key="6">
    <source>
        <dbReference type="Proteomes" id="UP001595710"/>
    </source>
</evidence>
<dbReference type="SUPFAM" id="SSF55469">
    <property type="entry name" value="FMN-dependent nitroreductase-like"/>
    <property type="match status" value="1"/>
</dbReference>
<evidence type="ECO:0000256" key="1">
    <source>
        <dbReference type="ARBA" id="ARBA00022630"/>
    </source>
</evidence>
<dbReference type="PANTHER" id="PTHR23026:SF90">
    <property type="entry name" value="IODOTYROSINE DEIODINASE 1"/>
    <property type="match status" value="1"/>
</dbReference>
<protein>
    <submittedName>
        <fullName evidence="5">Nitroreductase family protein</fullName>
    </submittedName>
</protein>
<name>A0ABV7WQV4_9GAMM</name>
<dbReference type="InterPro" id="IPR050627">
    <property type="entry name" value="Nitroreductase/BluB"/>
</dbReference>
<keyword evidence="1" id="KW-0285">Flavoprotein</keyword>
<evidence type="ECO:0000313" key="5">
    <source>
        <dbReference type="EMBL" id="MFC3701206.1"/>
    </source>
</evidence>
<gene>
    <name evidence="5" type="ORF">ACFOND_06075</name>
</gene>
<keyword evidence="2" id="KW-0288">FMN</keyword>
<dbReference type="PANTHER" id="PTHR23026">
    <property type="entry name" value="NADPH NITROREDUCTASE"/>
    <property type="match status" value="1"/>
</dbReference>
<dbReference type="EMBL" id="JBHRYN010000008">
    <property type="protein sequence ID" value="MFC3701206.1"/>
    <property type="molecule type" value="Genomic_DNA"/>
</dbReference>
<feature type="domain" description="Nitroreductase" evidence="4">
    <location>
        <begin position="31"/>
        <end position="200"/>
    </location>
</feature>
<keyword evidence="3" id="KW-0560">Oxidoreductase</keyword>
<dbReference type="CDD" id="cd02144">
    <property type="entry name" value="iodotyrosine_dehalogenase"/>
    <property type="match status" value="1"/>
</dbReference>
<accession>A0ABV7WQV4</accession>
<comment type="caution">
    <text evidence="5">The sequence shown here is derived from an EMBL/GenBank/DDBJ whole genome shotgun (WGS) entry which is preliminary data.</text>
</comment>
<dbReference type="InterPro" id="IPR000415">
    <property type="entry name" value="Nitroreductase-like"/>
</dbReference>
<reference evidence="6" key="1">
    <citation type="journal article" date="2019" name="Int. J. Syst. Evol. Microbiol.">
        <title>The Global Catalogue of Microorganisms (GCM) 10K type strain sequencing project: providing services to taxonomists for standard genome sequencing and annotation.</title>
        <authorList>
            <consortium name="The Broad Institute Genomics Platform"/>
            <consortium name="The Broad Institute Genome Sequencing Center for Infectious Disease"/>
            <person name="Wu L."/>
            <person name="Ma J."/>
        </authorList>
    </citation>
    <scope>NUCLEOTIDE SEQUENCE [LARGE SCALE GENOMIC DNA]</scope>
    <source>
        <strain evidence="6">CECT 8288</strain>
    </source>
</reference>